<gene>
    <name evidence="2" type="ORF">G443_003246</name>
</gene>
<feature type="domain" description="ASCH" evidence="1">
    <location>
        <begin position="11"/>
        <end position="137"/>
    </location>
</feature>
<reference evidence="2 3" key="1">
    <citation type="submission" date="2022-06" db="EMBL/GenBank/DDBJ databases">
        <title>Genomic Encyclopedia of Type Strains, Phase I: the one thousand microbial genomes (KMG-I) project.</title>
        <authorList>
            <person name="Kyrpides N."/>
        </authorList>
    </citation>
    <scope>NUCLEOTIDE SEQUENCE [LARGE SCALE GENOMIC DNA]</scope>
    <source>
        <strain evidence="2 3">DSM 43889</strain>
    </source>
</reference>
<evidence type="ECO:0000313" key="2">
    <source>
        <dbReference type="EMBL" id="MCP2332976.1"/>
    </source>
</evidence>
<dbReference type="InterPro" id="IPR007374">
    <property type="entry name" value="ASCH_domain"/>
</dbReference>
<dbReference type="SUPFAM" id="SSF88697">
    <property type="entry name" value="PUA domain-like"/>
    <property type="match status" value="1"/>
</dbReference>
<evidence type="ECO:0000259" key="1">
    <source>
        <dbReference type="SMART" id="SM01022"/>
    </source>
</evidence>
<organism evidence="2 3">
    <name type="scientific">Actinoalloteichus caeruleus DSM 43889</name>
    <dbReference type="NCBI Taxonomy" id="1120930"/>
    <lineage>
        <taxon>Bacteria</taxon>
        <taxon>Bacillati</taxon>
        <taxon>Actinomycetota</taxon>
        <taxon>Actinomycetes</taxon>
        <taxon>Pseudonocardiales</taxon>
        <taxon>Pseudonocardiaceae</taxon>
        <taxon>Actinoalloteichus</taxon>
        <taxon>Actinoalloteichus cyanogriseus</taxon>
    </lineage>
</organism>
<keyword evidence="3" id="KW-1185">Reference proteome</keyword>
<dbReference type="Proteomes" id="UP000791080">
    <property type="component" value="Unassembled WGS sequence"/>
</dbReference>
<proteinExistence type="predicted"/>
<dbReference type="RefSeq" id="WP_030106360.1">
    <property type="nucleotide sequence ID" value="NZ_AUBJ02000001.1"/>
</dbReference>
<name>A0ABT1JKD3_ACTCY</name>
<dbReference type="Pfam" id="PF04266">
    <property type="entry name" value="ASCH"/>
    <property type="match status" value="1"/>
</dbReference>
<dbReference type="SMART" id="SM01022">
    <property type="entry name" value="ASCH"/>
    <property type="match status" value="1"/>
</dbReference>
<accession>A0ABT1JKD3</accession>
<evidence type="ECO:0000313" key="3">
    <source>
        <dbReference type="Proteomes" id="UP000791080"/>
    </source>
</evidence>
<sequence>MPPSGLPIAEFAFPGPLRDRLVVAVLSGTKTATSALLVEYGSEGVPLPEVGARSVVVDSAERPVAVIETTDVRVSRLDEVDLAHARAEGEGYDSVVAWRAGHEEFWCGADFRAAIGDPSFTPSDGTPVVLECFRVVEVSSVAVETSR</sequence>
<dbReference type="PIRSF" id="PIRSF021320">
    <property type="entry name" value="DUF984"/>
    <property type="match status" value="1"/>
</dbReference>
<protein>
    <submittedName>
        <fullName evidence="2">Uncharacterized protein YhfF</fullName>
    </submittedName>
</protein>
<dbReference type="Gene3D" id="3.10.400.10">
    <property type="entry name" value="Sulfate adenylyltransferase"/>
    <property type="match status" value="1"/>
</dbReference>
<dbReference type="PANTHER" id="PTHR39203:SF1">
    <property type="entry name" value="CYTOPLASMIC PROTEIN"/>
    <property type="match status" value="1"/>
</dbReference>
<dbReference type="InterPro" id="IPR015947">
    <property type="entry name" value="PUA-like_sf"/>
</dbReference>
<dbReference type="EMBL" id="AUBJ02000001">
    <property type="protein sequence ID" value="MCP2332976.1"/>
    <property type="molecule type" value="Genomic_DNA"/>
</dbReference>
<dbReference type="InterPro" id="IPR009326">
    <property type="entry name" value="DUF984"/>
</dbReference>
<dbReference type="PANTHER" id="PTHR39203">
    <property type="entry name" value="CYTOPLASMIC PROTEIN-RELATED"/>
    <property type="match status" value="1"/>
</dbReference>
<comment type="caution">
    <text evidence="2">The sequence shown here is derived from an EMBL/GenBank/DDBJ whole genome shotgun (WGS) entry which is preliminary data.</text>
</comment>